<dbReference type="EMBL" id="JACXZA010000014">
    <property type="protein sequence ID" value="MBD3922943.1"/>
    <property type="molecule type" value="Genomic_DNA"/>
</dbReference>
<organism evidence="1 2">
    <name type="scientific">Paenibacillus terricola</name>
    <dbReference type="NCBI Taxonomy" id="2763503"/>
    <lineage>
        <taxon>Bacteria</taxon>
        <taxon>Bacillati</taxon>
        <taxon>Bacillota</taxon>
        <taxon>Bacilli</taxon>
        <taxon>Bacillales</taxon>
        <taxon>Paenibacillaceae</taxon>
        <taxon>Paenibacillus</taxon>
    </lineage>
</organism>
<proteinExistence type="predicted"/>
<dbReference type="RefSeq" id="WP_191207232.1">
    <property type="nucleotide sequence ID" value="NZ_JACXZA010000014.1"/>
</dbReference>
<evidence type="ECO:0000313" key="2">
    <source>
        <dbReference type="Proteomes" id="UP000609346"/>
    </source>
</evidence>
<gene>
    <name evidence="1" type="ORF">H8B09_29820</name>
</gene>
<dbReference type="CDD" id="cd07067">
    <property type="entry name" value="HP_PGM_like"/>
    <property type="match status" value="1"/>
</dbReference>
<dbReference type="InterPro" id="IPR029033">
    <property type="entry name" value="His_PPase_superfam"/>
</dbReference>
<dbReference type="InterPro" id="IPR050275">
    <property type="entry name" value="PGM_Phosphatase"/>
</dbReference>
<protein>
    <submittedName>
        <fullName evidence="1">Histidine phosphatase family protein</fullName>
    </submittedName>
</protein>
<dbReference type="InterPro" id="IPR013078">
    <property type="entry name" value="His_Pase_superF_clade-1"/>
</dbReference>
<dbReference type="Proteomes" id="UP000609346">
    <property type="component" value="Unassembled WGS sequence"/>
</dbReference>
<evidence type="ECO:0000313" key="1">
    <source>
        <dbReference type="EMBL" id="MBD3922943.1"/>
    </source>
</evidence>
<dbReference type="SMART" id="SM00855">
    <property type="entry name" value="PGAM"/>
    <property type="match status" value="1"/>
</dbReference>
<accession>A0ABR8N454</accession>
<comment type="caution">
    <text evidence="1">The sequence shown here is derived from an EMBL/GenBank/DDBJ whole genome shotgun (WGS) entry which is preliminary data.</text>
</comment>
<reference evidence="1 2" key="1">
    <citation type="submission" date="2020-09" db="EMBL/GenBank/DDBJ databases">
        <title>Paenibacillus sp. strain PR3 16S rRNA gene Genome sequencing and assembly.</title>
        <authorList>
            <person name="Kim J."/>
        </authorList>
    </citation>
    <scope>NUCLEOTIDE SEQUENCE [LARGE SCALE GENOMIC DNA]</scope>
    <source>
        <strain evidence="1 2">PR3</strain>
    </source>
</reference>
<name>A0ABR8N454_9BACL</name>
<dbReference type="Gene3D" id="3.40.50.1240">
    <property type="entry name" value="Phosphoglycerate mutase-like"/>
    <property type="match status" value="1"/>
</dbReference>
<dbReference type="SUPFAM" id="SSF53254">
    <property type="entry name" value="Phosphoglycerate mutase-like"/>
    <property type="match status" value="1"/>
</dbReference>
<dbReference type="PANTHER" id="PTHR48100">
    <property type="entry name" value="BROAD-SPECIFICITY PHOSPHATASE YOR283W-RELATED"/>
    <property type="match status" value="1"/>
</dbReference>
<dbReference type="Pfam" id="PF00300">
    <property type="entry name" value="His_Phos_1"/>
    <property type="match status" value="1"/>
</dbReference>
<keyword evidence="2" id="KW-1185">Reference proteome</keyword>
<sequence length="193" mass="21910">MTTIALIRHGSTSWNKEGRAQGNSDISLDQEGIAQAELLANRLRKEEWNHIYSSSLARAKQTAVIIGDAIGEKVNLEDRLKERAGGLIEGTTEQERLQKWGEKWRELDLGIEPIEDVQKRANQFLEEIHQKHPGEKVVVVSHGALAQFTFAFLFPDYPSQHFDNTSLTILKKINNQWTCQLHNCTQHLKDGSI</sequence>